<evidence type="ECO:0000256" key="1">
    <source>
        <dbReference type="ARBA" id="ARBA00010219"/>
    </source>
</evidence>
<reference evidence="3 4" key="1">
    <citation type="journal article" date="2016" name="Sci. Rep.">
        <title>The Dendrobium catenatum Lindl. genome sequence provides insights into polysaccharide synthase, floral development and adaptive evolution.</title>
        <authorList>
            <person name="Zhang G.Q."/>
            <person name="Xu Q."/>
            <person name="Bian C."/>
            <person name="Tsai W.C."/>
            <person name="Yeh C.M."/>
            <person name="Liu K.W."/>
            <person name="Yoshida K."/>
            <person name="Zhang L.S."/>
            <person name="Chang S.B."/>
            <person name="Chen F."/>
            <person name="Shi Y."/>
            <person name="Su Y.Y."/>
            <person name="Zhang Y.Q."/>
            <person name="Chen L.J."/>
            <person name="Yin Y."/>
            <person name="Lin M."/>
            <person name="Huang H."/>
            <person name="Deng H."/>
            <person name="Wang Z.W."/>
            <person name="Zhu S.L."/>
            <person name="Zhao X."/>
            <person name="Deng C."/>
            <person name="Niu S.C."/>
            <person name="Huang J."/>
            <person name="Wang M."/>
            <person name="Liu G.H."/>
            <person name="Yang H.J."/>
            <person name="Xiao X.J."/>
            <person name="Hsiao Y.Y."/>
            <person name="Wu W.L."/>
            <person name="Chen Y.Y."/>
            <person name="Mitsuda N."/>
            <person name="Ohme-Takagi M."/>
            <person name="Luo Y.B."/>
            <person name="Van de Peer Y."/>
            <person name="Liu Z.J."/>
        </authorList>
    </citation>
    <scope>NUCLEOTIDE SEQUENCE [LARGE SCALE GENOMIC DNA]</scope>
    <source>
        <tissue evidence="3">The whole plant</tissue>
    </source>
</reference>
<dbReference type="Gene3D" id="3.40.50.300">
    <property type="entry name" value="P-loop containing nucleotide triphosphate hydrolases"/>
    <property type="match status" value="1"/>
</dbReference>
<dbReference type="Proteomes" id="UP000233837">
    <property type="component" value="Unassembled WGS sequence"/>
</dbReference>
<dbReference type="GO" id="GO:0009089">
    <property type="term" value="P:lysine biosynthetic process via diaminopimelate"/>
    <property type="evidence" value="ECO:0007669"/>
    <property type="project" value="InterPro"/>
</dbReference>
<proteinExistence type="inferred from homology"/>
<evidence type="ECO:0000313" key="4">
    <source>
        <dbReference type="Proteomes" id="UP000233837"/>
    </source>
</evidence>
<protein>
    <submittedName>
        <fullName evidence="3">Diaminopimelate epimerase, chloroplastic</fullName>
    </submittedName>
</protein>
<dbReference type="Gene3D" id="3.10.310.10">
    <property type="entry name" value="Diaminopimelate Epimerase, Chain A, domain 1"/>
    <property type="match status" value="1"/>
</dbReference>
<evidence type="ECO:0000313" key="3">
    <source>
        <dbReference type="EMBL" id="PKU64320.1"/>
    </source>
</evidence>
<dbReference type="SUPFAM" id="SSF52540">
    <property type="entry name" value="P-loop containing nucleoside triphosphate hydrolases"/>
    <property type="match status" value="1"/>
</dbReference>
<keyword evidence="2" id="KW-0413">Isomerase</keyword>
<dbReference type="STRING" id="906689.A0A2I0VLN3"/>
<evidence type="ECO:0000256" key="2">
    <source>
        <dbReference type="ARBA" id="ARBA00023235"/>
    </source>
</evidence>
<dbReference type="GO" id="GO:0008837">
    <property type="term" value="F:diaminopimelate epimerase activity"/>
    <property type="evidence" value="ECO:0007669"/>
    <property type="project" value="InterPro"/>
</dbReference>
<gene>
    <name evidence="3" type="primary">DAPF</name>
    <name evidence="3" type="ORF">MA16_Dca005243</name>
</gene>
<dbReference type="PANTHER" id="PTHR31689">
    <property type="entry name" value="DIAMINOPIMELATE EPIMERASE, CHLOROPLASTIC"/>
    <property type="match status" value="1"/>
</dbReference>
<dbReference type="InterPro" id="IPR001653">
    <property type="entry name" value="DAP_epimerase_DapF"/>
</dbReference>
<dbReference type="SUPFAM" id="SSF54506">
    <property type="entry name" value="Diaminopimelate epimerase-like"/>
    <property type="match status" value="1"/>
</dbReference>
<name>A0A2I0VLN3_9ASPA</name>
<reference evidence="3 4" key="2">
    <citation type="journal article" date="2017" name="Nature">
        <title>The Apostasia genome and the evolution of orchids.</title>
        <authorList>
            <person name="Zhang G.Q."/>
            <person name="Liu K.W."/>
            <person name="Li Z."/>
            <person name="Lohaus R."/>
            <person name="Hsiao Y.Y."/>
            <person name="Niu S.C."/>
            <person name="Wang J.Y."/>
            <person name="Lin Y.C."/>
            <person name="Xu Q."/>
            <person name="Chen L.J."/>
            <person name="Yoshida K."/>
            <person name="Fujiwara S."/>
            <person name="Wang Z.W."/>
            <person name="Zhang Y.Q."/>
            <person name="Mitsuda N."/>
            <person name="Wang M."/>
            <person name="Liu G.H."/>
            <person name="Pecoraro L."/>
            <person name="Huang H.X."/>
            <person name="Xiao X.J."/>
            <person name="Lin M."/>
            <person name="Wu X.Y."/>
            <person name="Wu W.L."/>
            <person name="Chen Y.Y."/>
            <person name="Chang S.B."/>
            <person name="Sakamoto S."/>
            <person name="Ohme-Takagi M."/>
            <person name="Yagi M."/>
            <person name="Zeng S.J."/>
            <person name="Shen C.Y."/>
            <person name="Yeh C.M."/>
            <person name="Luo Y.B."/>
            <person name="Tsai W.C."/>
            <person name="Van de Peer Y."/>
            <person name="Liu Z.J."/>
        </authorList>
    </citation>
    <scope>NUCLEOTIDE SEQUENCE [LARGE SCALE GENOMIC DNA]</scope>
    <source>
        <tissue evidence="3">The whole plant</tissue>
    </source>
</reference>
<keyword evidence="4" id="KW-1185">Reference proteome</keyword>
<dbReference type="EMBL" id="KZ503429">
    <property type="protein sequence ID" value="PKU64320.1"/>
    <property type="molecule type" value="Genomic_DNA"/>
</dbReference>
<comment type="similarity">
    <text evidence="1">Belongs to the diaminopimelate epimerase family.</text>
</comment>
<dbReference type="AlphaFoldDB" id="A0A2I0VLN3"/>
<organism evidence="3 4">
    <name type="scientific">Dendrobium catenatum</name>
    <dbReference type="NCBI Taxonomy" id="906689"/>
    <lineage>
        <taxon>Eukaryota</taxon>
        <taxon>Viridiplantae</taxon>
        <taxon>Streptophyta</taxon>
        <taxon>Embryophyta</taxon>
        <taxon>Tracheophyta</taxon>
        <taxon>Spermatophyta</taxon>
        <taxon>Magnoliopsida</taxon>
        <taxon>Liliopsida</taxon>
        <taxon>Asparagales</taxon>
        <taxon>Orchidaceae</taxon>
        <taxon>Epidendroideae</taxon>
        <taxon>Malaxideae</taxon>
        <taxon>Dendrobiinae</taxon>
        <taxon>Dendrobium</taxon>
    </lineage>
</organism>
<dbReference type="PANTHER" id="PTHR31689:SF0">
    <property type="entry name" value="DIAMINOPIMELATE EPIMERASE"/>
    <property type="match status" value="1"/>
</dbReference>
<accession>A0A2I0VLN3</accession>
<dbReference type="GO" id="GO:0005829">
    <property type="term" value="C:cytosol"/>
    <property type="evidence" value="ECO:0007669"/>
    <property type="project" value="TreeGrafter"/>
</dbReference>
<dbReference type="InterPro" id="IPR027417">
    <property type="entry name" value="P-loop_NTPase"/>
</dbReference>
<sequence length="278" mass="31434">MEPRVTPDQAMKICNRNFGVGADGVIFVMPGFNGTDYTMRIFNSDGSEPEKKMSNIEDDEDMIFIDTIGEEDSLEDPFNDIPEFSYLHLPAFFMRDNHPGRSYESYAHRFMLITTFVAKSLLNILFLDECTANVDTQTASVLQNTISNECRGMTVITIAHRISVVLNMDYILVLDNGTLVLNLHSEFSLQLIGLTFRYQPVTPLVNCFSLVRSSCSSLHPELLNERSQVIGPALEEGRRVRNGVGELFQECWCAPNEVGLIYHELIADQISDKELEIF</sequence>